<dbReference type="PANTHER" id="PTHR43156">
    <property type="entry name" value="STAGE II SPORULATION PROTEIN E-RELATED"/>
    <property type="match status" value="1"/>
</dbReference>
<dbReference type="Pfam" id="PF07228">
    <property type="entry name" value="SpoIIE"/>
    <property type="match status" value="1"/>
</dbReference>
<comment type="caution">
    <text evidence="4">The sequence shown here is derived from an EMBL/GenBank/DDBJ whole genome shotgun (WGS) entry which is preliminary data.</text>
</comment>
<dbReference type="Gene3D" id="3.30.450.40">
    <property type="match status" value="1"/>
</dbReference>
<dbReference type="SMART" id="SM00331">
    <property type="entry name" value="PP2C_SIG"/>
    <property type="match status" value="1"/>
</dbReference>
<accession>A0ABT2GV68</accession>
<evidence type="ECO:0000259" key="2">
    <source>
        <dbReference type="SMART" id="SM00065"/>
    </source>
</evidence>
<sequence>MGLGAHETGDHDDFERLRVAAVERLDLLDTPAEERFDRITRIARELFDVPMAAINLIDDERQFTKSPQIPGRSPNLVRTESFCEVTIEQPDMVVVPDATRDERFAHRHPVTDERHVRFYAGRPLSLGDDLRVGTLCLVDTTPREFGADQMRLLDEMGQWVERELQDTADLDRAAEVQQGLLPQDQPSWPDYDVAGICLPAKTVGGDFYAWYGDGDGASAGTVIELTLADVMGKGAAGAIMAAAVRAAFQSRTGADVVGAVSGVNAQLADDLGGIGSFATLFHATIDTASGRIDYADAGHGLSVIVRRDGAAERLEATGLPIGIVAEGEWTRGRAELAPGDRLVTFTDGVLDLFDGTLASLDEVAAIVRAAPSPHDALARFAELTAATRASDDVTVVVVARRP</sequence>
<organism evidence="4 5">
    <name type="scientific">Herbiconiux aconitum</name>
    <dbReference type="NCBI Taxonomy" id="2970913"/>
    <lineage>
        <taxon>Bacteria</taxon>
        <taxon>Bacillati</taxon>
        <taxon>Actinomycetota</taxon>
        <taxon>Actinomycetes</taxon>
        <taxon>Micrococcales</taxon>
        <taxon>Microbacteriaceae</taxon>
        <taxon>Herbiconiux</taxon>
    </lineage>
</organism>
<dbReference type="SUPFAM" id="SSF55781">
    <property type="entry name" value="GAF domain-like"/>
    <property type="match status" value="1"/>
</dbReference>
<evidence type="ECO:0000259" key="3">
    <source>
        <dbReference type="SMART" id="SM00331"/>
    </source>
</evidence>
<protein>
    <submittedName>
        <fullName evidence="4">SpoIIE family protein phosphatase</fullName>
    </submittedName>
</protein>
<keyword evidence="5" id="KW-1185">Reference proteome</keyword>
<evidence type="ECO:0000313" key="4">
    <source>
        <dbReference type="EMBL" id="MCS5720104.1"/>
    </source>
</evidence>
<keyword evidence="1" id="KW-0378">Hydrolase</keyword>
<reference evidence="4" key="1">
    <citation type="submission" date="2022-08" db="EMBL/GenBank/DDBJ databases">
        <authorList>
            <person name="Deng Y."/>
            <person name="Han X.-F."/>
            <person name="Zhang Y.-Q."/>
        </authorList>
    </citation>
    <scope>NUCLEOTIDE SEQUENCE</scope>
    <source>
        <strain evidence="4">CPCC 205763</strain>
    </source>
</reference>
<dbReference type="Pfam" id="PF01590">
    <property type="entry name" value="GAF"/>
    <property type="match status" value="1"/>
</dbReference>
<dbReference type="SMART" id="SM00065">
    <property type="entry name" value="GAF"/>
    <property type="match status" value="1"/>
</dbReference>
<feature type="domain" description="PPM-type phosphatase" evidence="3">
    <location>
        <begin position="188"/>
        <end position="400"/>
    </location>
</feature>
<dbReference type="EMBL" id="JANLCM010000002">
    <property type="protein sequence ID" value="MCS5720104.1"/>
    <property type="molecule type" value="Genomic_DNA"/>
</dbReference>
<name>A0ABT2GV68_9MICO</name>
<evidence type="ECO:0000313" key="5">
    <source>
        <dbReference type="Proteomes" id="UP001165584"/>
    </source>
</evidence>
<dbReference type="SUPFAM" id="SSF81606">
    <property type="entry name" value="PP2C-like"/>
    <property type="match status" value="1"/>
</dbReference>
<dbReference type="InterPro" id="IPR001932">
    <property type="entry name" value="PPM-type_phosphatase-like_dom"/>
</dbReference>
<dbReference type="Proteomes" id="UP001165584">
    <property type="component" value="Unassembled WGS sequence"/>
</dbReference>
<dbReference type="InterPro" id="IPR052016">
    <property type="entry name" value="Bact_Sigma-Reg"/>
</dbReference>
<dbReference type="InterPro" id="IPR003018">
    <property type="entry name" value="GAF"/>
</dbReference>
<dbReference type="Gene3D" id="3.60.40.10">
    <property type="entry name" value="PPM-type phosphatase domain"/>
    <property type="match status" value="1"/>
</dbReference>
<evidence type="ECO:0000256" key="1">
    <source>
        <dbReference type="ARBA" id="ARBA00022801"/>
    </source>
</evidence>
<gene>
    <name evidence="4" type="ORF">N1027_18390</name>
</gene>
<feature type="domain" description="GAF" evidence="2">
    <location>
        <begin position="31"/>
        <end position="175"/>
    </location>
</feature>
<dbReference type="PANTHER" id="PTHR43156:SF2">
    <property type="entry name" value="STAGE II SPORULATION PROTEIN E"/>
    <property type="match status" value="1"/>
</dbReference>
<dbReference type="RefSeq" id="WP_259509933.1">
    <property type="nucleotide sequence ID" value="NZ_JANLCM010000002.1"/>
</dbReference>
<proteinExistence type="predicted"/>
<dbReference type="InterPro" id="IPR029016">
    <property type="entry name" value="GAF-like_dom_sf"/>
</dbReference>
<dbReference type="InterPro" id="IPR036457">
    <property type="entry name" value="PPM-type-like_dom_sf"/>
</dbReference>